<feature type="domain" description="Rab-GAP TBC" evidence="9">
    <location>
        <begin position="35"/>
        <end position="325"/>
    </location>
</feature>
<dbReference type="FunFam" id="1.10.8.270:FF:000019">
    <property type="entry name" value="TBC1 domain family member 13"/>
    <property type="match status" value="1"/>
</dbReference>
<dbReference type="Gene3D" id="1.10.8.270">
    <property type="entry name" value="putative rabgap domain of human tbc1 domain family member 14 like domains"/>
    <property type="match status" value="1"/>
</dbReference>
<accession>A0AAN4ZA52</accession>
<protein>
    <recommendedName>
        <fullName evidence="8">TBC1 domain family member 13</fullName>
    </recommendedName>
</protein>
<dbReference type="EMBL" id="BTRK01000001">
    <property type="protein sequence ID" value="GMR34107.1"/>
    <property type="molecule type" value="Genomic_DNA"/>
</dbReference>
<evidence type="ECO:0000259" key="9">
    <source>
        <dbReference type="PROSITE" id="PS50086"/>
    </source>
</evidence>
<evidence type="ECO:0000256" key="8">
    <source>
        <dbReference type="ARBA" id="ARBA00067477"/>
    </source>
</evidence>
<dbReference type="SUPFAM" id="SSF47923">
    <property type="entry name" value="Ypt/Rab-GAP domain of gyp1p"/>
    <property type="match status" value="2"/>
</dbReference>
<evidence type="ECO:0000256" key="4">
    <source>
        <dbReference type="ARBA" id="ARBA00022490"/>
    </source>
</evidence>
<comment type="function">
    <text evidence="6">Acts as a GTPase-activating protein for RAB35. Together with RAB35 may be involved in regulation of insulin-induced glucose transporter SLC2A4/GLUT4 translocation to the plasma membrane in adipocytes.</text>
</comment>
<proteinExistence type="predicted"/>
<sequence>MSARYQERFAKIESVLLIEHKVINKDELKASCSYGVPDRLRPLLWRLLLEYLPTERATWTSFLAAQRETYNGLVRQMIVDVAAQSSSAGDPLSDCCSHWGGFFADNTTLAQIDKDVRRLCPEIQFFQQTTKWPHREAVNVKLSGRVTQGELPTESYSVDKMAGQANAKKRASAEYANPKDAGSETHWQVAERILFIYAKLNPGVKYVQGMNEVLGPIYYVLAADHDEEWAEHAEADTFFCFQQLMSEIKDNFIKTLDDSQCGIEQSMASFHSLIASWDPVLHAHLVQRLQIRPQYYAFRWLSLMLSQEFPLPDVIGLWDSLFADTRRFTLLPYVCLAMLQLQREQLLKGDFADCIRLLQNYPETDSQILVMEAYAIREGRVVRPSTKDDDSISNGSGTKKNFTENITDKLRSAMSSMMMKK</sequence>
<dbReference type="PANTHER" id="PTHR22957:SF27">
    <property type="entry name" value="TBC1 DOMAIN FAMILY MEMBER 13"/>
    <property type="match status" value="1"/>
</dbReference>
<dbReference type="AlphaFoldDB" id="A0AAN4ZA52"/>
<keyword evidence="5" id="KW-0472">Membrane</keyword>
<dbReference type="FunFam" id="1.10.472.80:FF:000009">
    <property type="entry name" value="TBC1 domain family member 13"/>
    <property type="match status" value="1"/>
</dbReference>
<dbReference type="Gene3D" id="1.10.472.80">
    <property type="entry name" value="Ypt/Rab-GAP domain of gyp1p, domain 3"/>
    <property type="match status" value="1"/>
</dbReference>
<evidence type="ECO:0000256" key="5">
    <source>
        <dbReference type="ARBA" id="ARBA00023136"/>
    </source>
</evidence>
<dbReference type="PANTHER" id="PTHR22957">
    <property type="entry name" value="TBC1 DOMAIN FAMILY MEMBER GTPASE-ACTIVATING PROTEIN"/>
    <property type="match status" value="1"/>
</dbReference>
<evidence type="ECO:0000256" key="2">
    <source>
        <dbReference type="ARBA" id="ARBA00004496"/>
    </source>
</evidence>
<keyword evidence="4" id="KW-0963">Cytoplasm</keyword>
<reference evidence="11" key="1">
    <citation type="submission" date="2022-10" db="EMBL/GenBank/DDBJ databases">
        <title>Genome assembly of Pristionchus species.</title>
        <authorList>
            <person name="Yoshida K."/>
            <person name="Sommer R.J."/>
        </authorList>
    </citation>
    <scope>NUCLEOTIDE SEQUENCE [LARGE SCALE GENOMIC DNA]</scope>
    <source>
        <strain evidence="11">RS5460</strain>
    </source>
</reference>
<evidence type="ECO:0000256" key="1">
    <source>
        <dbReference type="ARBA" id="ARBA00004370"/>
    </source>
</evidence>
<comment type="caution">
    <text evidence="10">The sequence shown here is derived from an EMBL/GenBank/DDBJ whole genome shotgun (WGS) entry which is preliminary data.</text>
</comment>
<organism evidence="10 11">
    <name type="scientific">Pristionchus mayeri</name>
    <dbReference type="NCBI Taxonomy" id="1317129"/>
    <lineage>
        <taxon>Eukaryota</taxon>
        <taxon>Metazoa</taxon>
        <taxon>Ecdysozoa</taxon>
        <taxon>Nematoda</taxon>
        <taxon>Chromadorea</taxon>
        <taxon>Rhabditida</taxon>
        <taxon>Rhabditina</taxon>
        <taxon>Diplogasteromorpha</taxon>
        <taxon>Diplogasteroidea</taxon>
        <taxon>Neodiplogasteridae</taxon>
        <taxon>Pristionchus</taxon>
    </lineage>
</organism>
<dbReference type="InterPro" id="IPR000195">
    <property type="entry name" value="Rab-GAP-TBC_dom"/>
</dbReference>
<name>A0AAN4ZA52_9BILA</name>
<keyword evidence="11" id="KW-1185">Reference proteome</keyword>
<evidence type="ECO:0000313" key="10">
    <source>
        <dbReference type="EMBL" id="GMR34107.1"/>
    </source>
</evidence>
<evidence type="ECO:0000256" key="3">
    <source>
        <dbReference type="ARBA" id="ARBA00022468"/>
    </source>
</evidence>
<dbReference type="PROSITE" id="PS50086">
    <property type="entry name" value="TBC_RABGAP"/>
    <property type="match status" value="1"/>
</dbReference>
<keyword evidence="3" id="KW-0343">GTPase activation</keyword>
<dbReference type="Pfam" id="PF00566">
    <property type="entry name" value="RabGAP-TBC"/>
    <property type="match status" value="1"/>
</dbReference>
<dbReference type="InterPro" id="IPR035969">
    <property type="entry name" value="Rab-GAP_TBC_sf"/>
</dbReference>
<evidence type="ECO:0000256" key="7">
    <source>
        <dbReference type="ARBA" id="ARBA00064536"/>
    </source>
</evidence>
<dbReference type="SMART" id="SM00164">
    <property type="entry name" value="TBC"/>
    <property type="match status" value="1"/>
</dbReference>
<evidence type="ECO:0000313" key="11">
    <source>
        <dbReference type="Proteomes" id="UP001328107"/>
    </source>
</evidence>
<gene>
    <name evidence="10" type="ORF">PMAYCL1PPCAC_04302</name>
</gene>
<dbReference type="GO" id="GO:0016020">
    <property type="term" value="C:membrane"/>
    <property type="evidence" value="ECO:0007669"/>
    <property type="project" value="UniProtKB-SubCell"/>
</dbReference>
<comment type="subcellular location">
    <subcellularLocation>
        <location evidence="2">Cytoplasm</location>
    </subcellularLocation>
    <subcellularLocation>
        <location evidence="1">Membrane</location>
    </subcellularLocation>
</comment>
<dbReference type="Gene3D" id="1.10.10.750">
    <property type="entry name" value="Ypt/Rab-GAP domain of gyp1p, domain 1"/>
    <property type="match status" value="1"/>
</dbReference>
<comment type="subunit">
    <text evidence="7">Interacts with RAB1A and RAB10; in a GTP-dependent manner.</text>
</comment>
<evidence type="ECO:0000256" key="6">
    <source>
        <dbReference type="ARBA" id="ARBA00059763"/>
    </source>
</evidence>
<dbReference type="GO" id="GO:0005096">
    <property type="term" value="F:GTPase activator activity"/>
    <property type="evidence" value="ECO:0007669"/>
    <property type="project" value="UniProtKB-KW"/>
</dbReference>
<dbReference type="GO" id="GO:0006886">
    <property type="term" value="P:intracellular protein transport"/>
    <property type="evidence" value="ECO:0007669"/>
    <property type="project" value="TreeGrafter"/>
</dbReference>
<dbReference type="GO" id="GO:0005737">
    <property type="term" value="C:cytoplasm"/>
    <property type="evidence" value="ECO:0007669"/>
    <property type="project" value="UniProtKB-SubCell"/>
</dbReference>
<dbReference type="Proteomes" id="UP001328107">
    <property type="component" value="Unassembled WGS sequence"/>
</dbReference>